<protein>
    <submittedName>
        <fullName evidence="1">Uncharacterized protein</fullName>
    </submittedName>
</protein>
<evidence type="ECO:0000313" key="2">
    <source>
        <dbReference type="Proteomes" id="UP000814033"/>
    </source>
</evidence>
<keyword evidence="2" id="KW-1185">Reference proteome</keyword>
<reference evidence="1" key="2">
    <citation type="journal article" date="2022" name="New Phytol.">
        <title>Evolutionary transition to the ectomycorrhizal habit in the genomes of a hyperdiverse lineage of mushroom-forming fungi.</title>
        <authorList>
            <person name="Looney B."/>
            <person name="Miyauchi S."/>
            <person name="Morin E."/>
            <person name="Drula E."/>
            <person name="Courty P.E."/>
            <person name="Kohler A."/>
            <person name="Kuo A."/>
            <person name="LaButti K."/>
            <person name="Pangilinan J."/>
            <person name="Lipzen A."/>
            <person name="Riley R."/>
            <person name="Andreopoulos W."/>
            <person name="He G."/>
            <person name="Johnson J."/>
            <person name="Nolan M."/>
            <person name="Tritt A."/>
            <person name="Barry K.W."/>
            <person name="Grigoriev I.V."/>
            <person name="Nagy L.G."/>
            <person name="Hibbett D."/>
            <person name="Henrissat B."/>
            <person name="Matheny P.B."/>
            <person name="Labbe J."/>
            <person name="Martin F.M."/>
        </authorList>
    </citation>
    <scope>NUCLEOTIDE SEQUENCE</scope>
    <source>
        <strain evidence="1">FP105234-sp</strain>
    </source>
</reference>
<gene>
    <name evidence="1" type="ORF">FA95DRAFT_1568059</name>
</gene>
<reference evidence="1" key="1">
    <citation type="submission" date="2021-02" db="EMBL/GenBank/DDBJ databases">
        <authorList>
            <consortium name="DOE Joint Genome Institute"/>
            <person name="Ahrendt S."/>
            <person name="Looney B.P."/>
            <person name="Miyauchi S."/>
            <person name="Morin E."/>
            <person name="Drula E."/>
            <person name="Courty P.E."/>
            <person name="Chicoki N."/>
            <person name="Fauchery L."/>
            <person name="Kohler A."/>
            <person name="Kuo A."/>
            <person name="Labutti K."/>
            <person name="Pangilinan J."/>
            <person name="Lipzen A."/>
            <person name="Riley R."/>
            <person name="Andreopoulos W."/>
            <person name="He G."/>
            <person name="Johnson J."/>
            <person name="Barry K.W."/>
            <person name="Grigoriev I.V."/>
            <person name="Nagy L."/>
            <person name="Hibbett D."/>
            <person name="Henrissat B."/>
            <person name="Matheny P.B."/>
            <person name="Labbe J."/>
            <person name="Martin F."/>
        </authorList>
    </citation>
    <scope>NUCLEOTIDE SEQUENCE</scope>
    <source>
        <strain evidence="1">FP105234-sp</strain>
    </source>
</reference>
<dbReference type="Proteomes" id="UP000814033">
    <property type="component" value="Unassembled WGS sequence"/>
</dbReference>
<evidence type="ECO:0000313" key="1">
    <source>
        <dbReference type="EMBL" id="KAI0037743.1"/>
    </source>
</evidence>
<name>A0ACB8R174_9AGAM</name>
<proteinExistence type="predicted"/>
<organism evidence="1 2">
    <name type="scientific">Auriscalpium vulgare</name>
    <dbReference type="NCBI Taxonomy" id="40419"/>
    <lineage>
        <taxon>Eukaryota</taxon>
        <taxon>Fungi</taxon>
        <taxon>Dikarya</taxon>
        <taxon>Basidiomycota</taxon>
        <taxon>Agaricomycotina</taxon>
        <taxon>Agaricomycetes</taxon>
        <taxon>Russulales</taxon>
        <taxon>Auriscalpiaceae</taxon>
        <taxon>Auriscalpium</taxon>
    </lineage>
</organism>
<comment type="caution">
    <text evidence="1">The sequence shown here is derived from an EMBL/GenBank/DDBJ whole genome shotgun (WGS) entry which is preliminary data.</text>
</comment>
<dbReference type="EMBL" id="MU276739">
    <property type="protein sequence ID" value="KAI0037743.1"/>
    <property type="molecule type" value="Genomic_DNA"/>
</dbReference>
<sequence length="273" mass="30227">MFGATNFPSDTLLPHELWLADPPPPYSSIAMPAMGPTGGDGPSQRQSLPTSFEPPRAPITPEFPAINVPQLRPAVQSRTVWPHAPVLSWRQATKYCPGGSFEYRGFRFIRLLVGEDVEVMHEHGHPQKSRMLQDVDEHYDDTLVLVRKADNIWNPLGWVWESLLQSTGGEYEEAAGALSAQPFTGYRTPLERNLMDAGHHDYDPWLHDDPSYGQSHGSFSATSASDIMPSGASTLSATSYLDSPVSMKTMISISSYKTRMNQSIQPPGTVFLR</sequence>
<accession>A0ACB8R174</accession>